<keyword evidence="3" id="KW-1185">Reference proteome</keyword>
<organism evidence="2 3">
    <name type="scientific">Setomelanomma holmii</name>
    <dbReference type="NCBI Taxonomy" id="210430"/>
    <lineage>
        <taxon>Eukaryota</taxon>
        <taxon>Fungi</taxon>
        <taxon>Dikarya</taxon>
        <taxon>Ascomycota</taxon>
        <taxon>Pezizomycotina</taxon>
        <taxon>Dothideomycetes</taxon>
        <taxon>Pleosporomycetidae</taxon>
        <taxon>Pleosporales</taxon>
        <taxon>Pleosporineae</taxon>
        <taxon>Phaeosphaeriaceae</taxon>
        <taxon>Setomelanomma</taxon>
    </lineage>
</organism>
<evidence type="ECO:0000313" key="2">
    <source>
        <dbReference type="EMBL" id="KAF2027129.1"/>
    </source>
</evidence>
<dbReference type="InterPro" id="IPR029068">
    <property type="entry name" value="Glyas_Bleomycin-R_OHBP_Dase"/>
</dbReference>
<dbReference type="OrthoDB" id="4179687at2759"/>
<protein>
    <recommendedName>
        <fullName evidence="1">Glyoxalase-like domain-containing protein</fullName>
    </recommendedName>
</protein>
<proteinExistence type="predicted"/>
<evidence type="ECO:0000259" key="1">
    <source>
        <dbReference type="Pfam" id="PF13468"/>
    </source>
</evidence>
<reference evidence="2" key="1">
    <citation type="journal article" date="2020" name="Stud. Mycol.">
        <title>101 Dothideomycetes genomes: a test case for predicting lifestyles and emergence of pathogens.</title>
        <authorList>
            <person name="Haridas S."/>
            <person name="Albert R."/>
            <person name="Binder M."/>
            <person name="Bloem J."/>
            <person name="Labutti K."/>
            <person name="Salamov A."/>
            <person name="Andreopoulos B."/>
            <person name="Baker S."/>
            <person name="Barry K."/>
            <person name="Bills G."/>
            <person name="Bluhm B."/>
            <person name="Cannon C."/>
            <person name="Castanera R."/>
            <person name="Culley D."/>
            <person name="Daum C."/>
            <person name="Ezra D."/>
            <person name="Gonzalez J."/>
            <person name="Henrissat B."/>
            <person name="Kuo A."/>
            <person name="Liang C."/>
            <person name="Lipzen A."/>
            <person name="Lutzoni F."/>
            <person name="Magnuson J."/>
            <person name="Mondo S."/>
            <person name="Nolan M."/>
            <person name="Ohm R."/>
            <person name="Pangilinan J."/>
            <person name="Park H.-J."/>
            <person name="Ramirez L."/>
            <person name="Alfaro M."/>
            <person name="Sun H."/>
            <person name="Tritt A."/>
            <person name="Yoshinaga Y."/>
            <person name="Zwiers L.-H."/>
            <person name="Turgeon B."/>
            <person name="Goodwin S."/>
            <person name="Spatafora J."/>
            <person name="Crous P."/>
            <person name="Grigoriev I."/>
        </authorList>
    </citation>
    <scope>NUCLEOTIDE SEQUENCE</scope>
    <source>
        <strain evidence="2">CBS 110217</strain>
    </source>
</reference>
<dbReference type="Pfam" id="PF13468">
    <property type="entry name" value="Glyoxalase_3"/>
    <property type="match status" value="1"/>
</dbReference>
<dbReference type="InterPro" id="IPR025870">
    <property type="entry name" value="Glyoxalase-like_dom"/>
</dbReference>
<dbReference type="AlphaFoldDB" id="A0A9P4H4K4"/>
<dbReference type="Gene3D" id="3.10.180.10">
    <property type="entry name" value="2,3-Dihydroxybiphenyl 1,2-Dioxygenase, domain 1"/>
    <property type="match status" value="1"/>
</dbReference>
<sequence>MSSAVSIGPKTTLGPAPTRLRQIALVTNDLEKAKQQLTHILDTEVIFEDASVAQWGLKNCLIPLGGELIEFVAPFKDGTTAGRLLDKRGEGGYMIIMQTEDAKKRREYIEAEGLSKVTWSHDHDDVVCTQYHPKGIKGGVMPELDSHAPGPNNPTPLKSRFSPWHACGSDHKVYYPGMKRSEHLSLEGCILRLQPGDSDHEAASRQWEELFGVARSRDLLAFTNARLGFVPGWEGQPGGLVSITVGVKGQDNLEAIMKRARDVGVYADSGIYMCGIRWNLVLTGHGEARGKL</sequence>
<dbReference type="SUPFAM" id="SSF54593">
    <property type="entry name" value="Glyoxalase/Bleomycin resistance protein/Dihydroxybiphenyl dioxygenase"/>
    <property type="match status" value="1"/>
</dbReference>
<feature type="domain" description="Glyoxalase-like" evidence="1">
    <location>
        <begin position="24"/>
        <end position="115"/>
    </location>
</feature>
<dbReference type="Proteomes" id="UP000799777">
    <property type="component" value="Unassembled WGS sequence"/>
</dbReference>
<evidence type="ECO:0000313" key="3">
    <source>
        <dbReference type="Proteomes" id="UP000799777"/>
    </source>
</evidence>
<accession>A0A9P4H4K4</accession>
<name>A0A9P4H4K4_9PLEO</name>
<comment type="caution">
    <text evidence="2">The sequence shown here is derived from an EMBL/GenBank/DDBJ whole genome shotgun (WGS) entry which is preliminary data.</text>
</comment>
<dbReference type="EMBL" id="ML978231">
    <property type="protein sequence ID" value="KAF2027129.1"/>
    <property type="molecule type" value="Genomic_DNA"/>
</dbReference>
<gene>
    <name evidence="2" type="ORF">EK21DRAFT_72706</name>
</gene>